<proteinExistence type="predicted"/>
<dbReference type="AlphaFoldDB" id="A0A8X6HP29"/>
<dbReference type="Proteomes" id="UP000887116">
    <property type="component" value="Unassembled WGS sequence"/>
</dbReference>
<evidence type="ECO:0000313" key="1">
    <source>
        <dbReference type="EMBL" id="GFR26868.1"/>
    </source>
</evidence>
<reference evidence="1" key="1">
    <citation type="submission" date="2020-07" db="EMBL/GenBank/DDBJ databases">
        <title>Multicomponent nature underlies the extraordinary mechanical properties of spider dragline silk.</title>
        <authorList>
            <person name="Kono N."/>
            <person name="Nakamura H."/>
            <person name="Mori M."/>
            <person name="Yoshida Y."/>
            <person name="Ohtoshi R."/>
            <person name="Malay A.D."/>
            <person name="Moran D.A.P."/>
            <person name="Tomita M."/>
            <person name="Numata K."/>
            <person name="Arakawa K."/>
        </authorList>
    </citation>
    <scope>NUCLEOTIDE SEQUENCE</scope>
</reference>
<gene>
    <name evidence="1" type="ORF">TNCT_211621</name>
</gene>
<protein>
    <submittedName>
        <fullName evidence="1">Uncharacterized protein</fullName>
    </submittedName>
</protein>
<accession>A0A8X6HP29</accession>
<organism evidence="1 2">
    <name type="scientific">Trichonephila clavata</name>
    <name type="common">Joro spider</name>
    <name type="synonym">Nephila clavata</name>
    <dbReference type="NCBI Taxonomy" id="2740835"/>
    <lineage>
        <taxon>Eukaryota</taxon>
        <taxon>Metazoa</taxon>
        <taxon>Ecdysozoa</taxon>
        <taxon>Arthropoda</taxon>
        <taxon>Chelicerata</taxon>
        <taxon>Arachnida</taxon>
        <taxon>Araneae</taxon>
        <taxon>Araneomorphae</taxon>
        <taxon>Entelegynae</taxon>
        <taxon>Araneoidea</taxon>
        <taxon>Nephilidae</taxon>
        <taxon>Trichonephila</taxon>
    </lineage>
</organism>
<dbReference type="EMBL" id="BMAO01018889">
    <property type="protein sequence ID" value="GFR26868.1"/>
    <property type="molecule type" value="Genomic_DNA"/>
</dbReference>
<keyword evidence="2" id="KW-1185">Reference proteome</keyword>
<name>A0A8X6HP29_TRICU</name>
<dbReference type="OrthoDB" id="6470380at2759"/>
<sequence length="89" mass="10535">MRTTLVCILQLNNRSHQQIWMGYCHTPTTHSIDLVPSDYHLISKLKKHLGGMFFRTGEELKEEFLSYRRGGRVIRFRYKADDTSHAKMH</sequence>
<evidence type="ECO:0000313" key="2">
    <source>
        <dbReference type="Proteomes" id="UP000887116"/>
    </source>
</evidence>
<comment type="caution">
    <text evidence="1">The sequence shown here is derived from an EMBL/GenBank/DDBJ whole genome shotgun (WGS) entry which is preliminary data.</text>
</comment>